<dbReference type="Proteomes" id="UP000322139">
    <property type="component" value="Unassembled WGS sequence"/>
</dbReference>
<dbReference type="PANTHER" id="PTHR38462">
    <property type="entry name" value="EXONUCLEASE-LIKE PROTEIN"/>
    <property type="match status" value="1"/>
</dbReference>
<organism evidence="3 4">
    <name type="scientific">Bacillus infantis</name>
    <dbReference type="NCBI Taxonomy" id="324767"/>
    <lineage>
        <taxon>Bacteria</taxon>
        <taxon>Bacillati</taxon>
        <taxon>Bacillota</taxon>
        <taxon>Bacilli</taxon>
        <taxon>Bacillales</taxon>
        <taxon>Bacillaceae</taxon>
        <taxon>Bacillus</taxon>
    </lineage>
</organism>
<proteinExistence type="predicted"/>
<evidence type="ECO:0000256" key="1">
    <source>
        <dbReference type="SAM" id="MobiDB-lite"/>
    </source>
</evidence>
<evidence type="ECO:0000313" key="3">
    <source>
        <dbReference type="EMBL" id="TYS49260.1"/>
    </source>
</evidence>
<dbReference type="AlphaFoldDB" id="A0A5D4REL8"/>
<reference evidence="3 4" key="1">
    <citation type="submission" date="2019-08" db="EMBL/GenBank/DDBJ databases">
        <title>Bacillus genomes from the desert of Cuatro Cienegas, Coahuila.</title>
        <authorList>
            <person name="Olmedo-Alvarez G."/>
        </authorList>
    </citation>
    <scope>NUCLEOTIDE SEQUENCE [LARGE SCALE GENOMIC DNA]</scope>
    <source>
        <strain evidence="3 4">CH446_14T</strain>
    </source>
</reference>
<name>A0A5D4REL8_9BACI</name>
<feature type="region of interest" description="Disordered" evidence="1">
    <location>
        <begin position="1"/>
        <end position="27"/>
    </location>
</feature>
<dbReference type="Pfam" id="PF13482">
    <property type="entry name" value="RNase_H_2"/>
    <property type="match status" value="1"/>
</dbReference>
<gene>
    <name evidence="3" type="ORF">FZD51_08565</name>
</gene>
<comment type="caution">
    <text evidence="3">The sequence shown here is derived from an EMBL/GenBank/DDBJ whole genome shotgun (WGS) entry which is preliminary data.</text>
</comment>
<dbReference type="PANTHER" id="PTHR38462:SF1">
    <property type="entry name" value="YPRB RIBONUCLEASE H-LIKE DOMAIN-CONTAINING PROTEIN"/>
    <property type="match status" value="1"/>
</dbReference>
<feature type="domain" description="YprB ribonuclease H-like" evidence="2">
    <location>
        <begin position="105"/>
        <end position="273"/>
    </location>
</feature>
<dbReference type="EMBL" id="VTER01000004">
    <property type="protein sequence ID" value="TYS49260.1"/>
    <property type="molecule type" value="Genomic_DNA"/>
</dbReference>
<dbReference type="InterPro" id="IPR011990">
    <property type="entry name" value="TPR-like_helical_dom_sf"/>
</dbReference>
<accession>A0A5D4REL8</accession>
<feature type="compositionally biased region" description="Basic residues" evidence="1">
    <location>
        <begin position="1"/>
        <end position="13"/>
    </location>
</feature>
<evidence type="ECO:0000259" key="2">
    <source>
        <dbReference type="Pfam" id="PF13482"/>
    </source>
</evidence>
<dbReference type="InterPro" id="IPR012337">
    <property type="entry name" value="RNaseH-like_sf"/>
</dbReference>
<dbReference type="SUPFAM" id="SSF48452">
    <property type="entry name" value="TPR-like"/>
    <property type="match status" value="1"/>
</dbReference>
<protein>
    <recommendedName>
        <fullName evidence="2">YprB ribonuclease H-like domain-containing protein</fullName>
    </recommendedName>
</protein>
<dbReference type="SUPFAM" id="SSF53098">
    <property type="entry name" value="Ribonuclease H-like"/>
    <property type="match status" value="1"/>
</dbReference>
<dbReference type="InterPro" id="IPR038720">
    <property type="entry name" value="YprB_RNase_H-like_dom"/>
</dbReference>
<dbReference type="Gene3D" id="1.25.40.10">
    <property type="entry name" value="Tetratricopeptide repeat domain"/>
    <property type="match status" value="1"/>
</dbReference>
<dbReference type="RefSeq" id="WP_148974398.1">
    <property type="nucleotide sequence ID" value="NZ_JBNIKU010000001.1"/>
</dbReference>
<sequence>MSLKNKLNRLKPHLSKEQGSEPAKPAVAAEVPEDFMIHDLWKENGVVPFHFEDSFCLVREKEYPLDWKHGNYRFSDFAAAVNAWNSGDVSHPLSSAGHQPDELFFFDTETTGLGGGTGNTIFLLGHASVTRDGVKLKQHILPHPGAEVPLYKSFLDSVDYSTMVTYNGKAFDWPQVKTRHTLIREQVPKLPPFGHFDLYHASRRIWKHRLERLKLSIVEKEVLGVERKDDIPGFLAPMIYFDYVQTKNPEGMLGILKHNEIDILSLITLYTHLSYQLLGLDGSRTAAETYEVGRWFSSLGNTSSAKAAFVQAAQTDNEESVKARNALAFEHKKLKDWEQAAALWQECADSEADPKITAESSIELAKYFEHRSKDLGRAVHYAEKAREALEAVPAPGTSDKLKPETDKRIRRLYAKLEKELSRNDTASAGRKSAASGK</sequence>
<evidence type="ECO:0000313" key="4">
    <source>
        <dbReference type="Proteomes" id="UP000322139"/>
    </source>
</evidence>